<dbReference type="Proteomes" id="UP000825935">
    <property type="component" value="Chromosome 24"/>
</dbReference>
<reference evidence="1" key="1">
    <citation type="submission" date="2021-08" db="EMBL/GenBank/DDBJ databases">
        <title>WGS assembly of Ceratopteris richardii.</title>
        <authorList>
            <person name="Marchant D.B."/>
            <person name="Chen G."/>
            <person name="Jenkins J."/>
            <person name="Shu S."/>
            <person name="Leebens-Mack J."/>
            <person name="Grimwood J."/>
            <person name="Schmutz J."/>
            <person name="Soltis P."/>
            <person name="Soltis D."/>
            <person name="Chen Z.-H."/>
        </authorList>
    </citation>
    <scope>NUCLEOTIDE SEQUENCE</scope>
    <source>
        <strain evidence="1">Whitten #5841</strain>
        <tissue evidence="1">Leaf</tissue>
    </source>
</reference>
<protein>
    <submittedName>
        <fullName evidence="1">Uncharacterized protein</fullName>
    </submittedName>
</protein>
<evidence type="ECO:0000313" key="1">
    <source>
        <dbReference type="EMBL" id="KAH7300370.1"/>
    </source>
</evidence>
<accession>A0A8T2RVP3</accession>
<proteinExistence type="predicted"/>
<name>A0A8T2RVP3_CERRI</name>
<dbReference type="EMBL" id="CM035429">
    <property type="protein sequence ID" value="KAH7300370.1"/>
    <property type="molecule type" value="Genomic_DNA"/>
</dbReference>
<sequence>MMDWTMVLFRYVGVFPFLLHLEWMAKLNNGRKQQTDRLLWRTNHDLPKERALIECRRRDPAFTNSSYTYQSIFVFMQAVLMESGICRIEVKLADDKAMIG</sequence>
<comment type="caution">
    <text evidence="1">The sequence shown here is derived from an EMBL/GenBank/DDBJ whole genome shotgun (WGS) entry which is preliminary data.</text>
</comment>
<organism evidence="1 2">
    <name type="scientific">Ceratopteris richardii</name>
    <name type="common">Triangle waterfern</name>
    <dbReference type="NCBI Taxonomy" id="49495"/>
    <lineage>
        <taxon>Eukaryota</taxon>
        <taxon>Viridiplantae</taxon>
        <taxon>Streptophyta</taxon>
        <taxon>Embryophyta</taxon>
        <taxon>Tracheophyta</taxon>
        <taxon>Polypodiopsida</taxon>
        <taxon>Polypodiidae</taxon>
        <taxon>Polypodiales</taxon>
        <taxon>Pteridineae</taxon>
        <taxon>Pteridaceae</taxon>
        <taxon>Parkerioideae</taxon>
        <taxon>Ceratopteris</taxon>
    </lineage>
</organism>
<dbReference type="AlphaFoldDB" id="A0A8T2RVP3"/>
<gene>
    <name evidence="1" type="ORF">KP509_24G059000</name>
</gene>
<keyword evidence="2" id="KW-1185">Reference proteome</keyword>
<evidence type="ECO:0000313" key="2">
    <source>
        <dbReference type="Proteomes" id="UP000825935"/>
    </source>
</evidence>